<protein>
    <submittedName>
        <fullName evidence="1">Uncharacterized protein</fullName>
    </submittedName>
</protein>
<proteinExistence type="predicted"/>
<dbReference type="EMBL" id="CM044707">
    <property type="protein sequence ID" value="KAI5653785.1"/>
    <property type="molecule type" value="Genomic_DNA"/>
</dbReference>
<dbReference type="Proteomes" id="UP001060085">
    <property type="component" value="Linkage Group LG07"/>
</dbReference>
<comment type="caution">
    <text evidence="1">The sequence shown here is derived from an EMBL/GenBank/DDBJ whole genome shotgun (WGS) entry which is preliminary data.</text>
</comment>
<gene>
    <name evidence="1" type="ORF">M9H77_30972</name>
</gene>
<organism evidence="1 2">
    <name type="scientific">Catharanthus roseus</name>
    <name type="common">Madagascar periwinkle</name>
    <name type="synonym">Vinca rosea</name>
    <dbReference type="NCBI Taxonomy" id="4058"/>
    <lineage>
        <taxon>Eukaryota</taxon>
        <taxon>Viridiplantae</taxon>
        <taxon>Streptophyta</taxon>
        <taxon>Embryophyta</taxon>
        <taxon>Tracheophyta</taxon>
        <taxon>Spermatophyta</taxon>
        <taxon>Magnoliopsida</taxon>
        <taxon>eudicotyledons</taxon>
        <taxon>Gunneridae</taxon>
        <taxon>Pentapetalae</taxon>
        <taxon>asterids</taxon>
        <taxon>lamiids</taxon>
        <taxon>Gentianales</taxon>
        <taxon>Apocynaceae</taxon>
        <taxon>Rauvolfioideae</taxon>
        <taxon>Vinceae</taxon>
        <taxon>Catharanthinae</taxon>
        <taxon>Catharanthus</taxon>
    </lineage>
</organism>
<reference evidence="2" key="1">
    <citation type="journal article" date="2023" name="Nat. Plants">
        <title>Single-cell RNA sequencing provides a high-resolution roadmap for understanding the multicellular compartmentation of specialized metabolism.</title>
        <authorList>
            <person name="Sun S."/>
            <person name="Shen X."/>
            <person name="Li Y."/>
            <person name="Li Y."/>
            <person name="Wang S."/>
            <person name="Li R."/>
            <person name="Zhang H."/>
            <person name="Shen G."/>
            <person name="Guo B."/>
            <person name="Wei J."/>
            <person name="Xu J."/>
            <person name="St-Pierre B."/>
            <person name="Chen S."/>
            <person name="Sun C."/>
        </authorList>
    </citation>
    <scope>NUCLEOTIDE SEQUENCE [LARGE SCALE GENOMIC DNA]</scope>
</reference>
<keyword evidence="2" id="KW-1185">Reference proteome</keyword>
<accession>A0ACB9ZYQ8</accession>
<evidence type="ECO:0000313" key="1">
    <source>
        <dbReference type="EMBL" id="KAI5653785.1"/>
    </source>
</evidence>
<name>A0ACB9ZYQ8_CATRO</name>
<evidence type="ECO:0000313" key="2">
    <source>
        <dbReference type="Proteomes" id="UP001060085"/>
    </source>
</evidence>
<sequence length="131" mass="14982">MKHFNISENVEPSEIEEAAMRSSLIQQIVVIGQDQRRLGAVIVPNKEEVILEAKKLSILDSDASEISKEKLTSLLYEELRRWTSECSFQVGPILIVDEPFTIDSGLMTPTMKIKRDKVVAQYKEEIENLYK</sequence>